<dbReference type="SUPFAM" id="SSF51445">
    <property type="entry name" value="(Trans)glycosidases"/>
    <property type="match status" value="1"/>
</dbReference>
<evidence type="ECO:0000313" key="6">
    <source>
        <dbReference type="Proteomes" id="UP000190890"/>
    </source>
</evidence>
<dbReference type="InterPro" id="IPR017853">
    <property type="entry name" value="GH"/>
</dbReference>
<dbReference type="PRINTS" id="PR00131">
    <property type="entry name" value="GLHYDRLASE1"/>
</dbReference>
<dbReference type="GO" id="GO:0005829">
    <property type="term" value="C:cytosol"/>
    <property type="evidence" value="ECO:0007669"/>
    <property type="project" value="TreeGrafter"/>
</dbReference>
<name>A0A1S8TB33_9CLOT</name>
<gene>
    <name evidence="5" type="primary">bglA_5</name>
    <name evidence="5" type="ORF">CLPUN_36090</name>
</gene>
<dbReference type="PANTHER" id="PTHR10353:SF122">
    <property type="entry name" value="6-PHOSPHO-BETA-GLUCOSIDASE ASCB-RELATED"/>
    <property type="match status" value="1"/>
</dbReference>
<dbReference type="Pfam" id="PF00232">
    <property type="entry name" value="Glyco_hydro_1"/>
    <property type="match status" value="1"/>
</dbReference>
<evidence type="ECO:0000313" key="5">
    <source>
        <dbReference type="EMBL" id="OOM74882.1"/>
    </source>
</evidence>
<reference evidence="5 6" key="1">
    <citation type="submission" date="2016-05" db="EMBL/GenBank/DDBJ databases">
        <title>Microbial solvent formation.</title>
        <authorList>
            <person name="Poehlein A."/>
            <person name="Montoya Solano J.D."/>
            <person name="Flitsch S."/>
            <person name="Krabben P."/>
            <person name="Duerre P."/>
            <person name="Daniel R."/>
        </authorList>
    </citation>
    <scope>NUCLEOTIDE SEQUENCE [LARGE SCALE GENOMIC DNA]</scope>
    <source>
        <strain evidence="5 6">DSM 2619</strain>
    </source>
</reference>
<dbReference type="STRING" id="29367.CLPUN_36090"/>
<keyword evidence="2 5" id="KW-0378">Hydrolase</keyword>
<dbReference type="EMBL" id="LZZM01000192">
    <property type="protein sequence ID" value="OOM74882.1"/>
    <property type="molecule type" value="Genomic_DNA"/>
</dbReference>
<dbReference type="Gene3D" id="3.20.20.80">
    <property type="entry name" value="Glycosidases"/>
    <property type="match status" value="1"/>
</dbReference>
<protein>
    <submittedName>
        <fullName evidence="5">Aryl-phospho-beta-D-glucosidase BglA</fullName>
        <ecNumber evidence="5">3.2.1.86</ecNumber>
    </submittedName>
</protein>
<evidence type="ECO:0000256" key="3">
    <source>
        <dbReference type="ARBA" id="ARBA00023295"/>
    </source>
</evidence>
<keyword evidence="6" id="KW-1185">Reference proteome</keyword>
<dbReference type="AlphaFoldDB" id="A0A1S8TB33"/>
<evidence type="ECO:0000256" key="1">
    <source>
        <dbReference type="ARBA" id="ARBA00010838"/>
    </source>
</evidence>
<sequence length="456" mass="53491">MEKDFLWGNSVSSMQTEGAWNEGGKGLSVYDVIEETTTTSDWKQGIDSYHRYKEDFDLMAEQGMNCYRFQISWSRVNPLGDGDFNEEGIKFYHEFIDELLKRDIKPMICLYHFDMPLNLSKKYNGFLSKEVVKAFYNFSKRMIDEYADNVNLWITFNEQNFSFMDDEHSFGMAGCLDKNYDINKIYQIGHNMIIAHALVANYIHENTKCKIGGMIAYQKVYPATSHPKDILLAEQIDNFYNQNIVNLLVNGKYLPIVKQYMKNLKVNIDDFDEEQKIISKVKSDFIAFSYYQSMTVSHEKITKNMWINDYLKYAHVKNPYLKSTEWEWEIDSLAFRGVITELYNRYRIPIFPIENGIGVREDISDDNEFIEDDYRIEYHKDHIKALKDAIEIDGSDVLGYLGWGLIDIPSSSGDVEKRYGTVFVNRSNHDLKDLRRIPKKSFYWLKDVIKSNGENI</sequence>
<dbReference type="OrthoDB" id="2339329at2"/>
<evidence type="ECO:0000256" key="2">
    <source>
        <dbReference type="ARBA" id="ARBA00022801"/>
    </source>
</evidence>
<organism evidence="5 6">
    <name type="scientific">Clostridium puniceum</name>
    <dbReference type="NCBI Taxonomy" id="29367"/>
    <lineage>
        <taxon>Bacteria</taxon>
        <taxon>Bacillati</taxon>
        <taxon>Bacillota</taxon>
        <taxon>Clostridia</taxon>
        <taxon>Eubacteriales</taxon>
        <taxon>Clostridiaceae</taxon>
        <taxon>Clostridium</taxon>
    </lineage>
</organism>
<keyword evidence="3 5" id="KW-0326">Glycosidase</keyword>
<dbReference type="GO" id="GO:0008706">
    <property type="term" value="F:6-phospho-beta-glucosidase activity"/>
    <property type="evidence" value="ECO:0007669"/>
    <property type="project" value="UniProtKB-EC"/>
</dbReference>
<comment type="caution">
    <text evidence="5">The sequence shown here is derived from an EMBL/GenBank/DDBJ whole genome shotgun (WGS) entry which is preliminary data.</text>
</comment>
<dbReference type="EC" id="3.2.1.86" evidence="5"/>
<dbReference type="Proteomes" id="UP000190890">
    <property type="component" value="Unassembled WGS sequence"/>
</dbReference>
<dbReference type="GO" id="GO:0016052">
    <property type="term" value="P:carbohydrate catabolic process"/>
    <property type="evidence" value="ECO:0007669"/>
    <property type="project" value="TreeGrafter"/>
</dbReference>
<dbReference type="FunFam" id="3.20.20.80:FF:000004">
    <property type="entry name" value="Beta-glucosidase 6-phospho-beta-glucosidase"/>
    <property type="match status" value="1"/>
</dbReference>
<proteinExistence type="inferred from homology"/>
<comment type="similarity">
    <text evidence="1 4">Belongs to the glycosyl hydrolase 1 family.</text>
</comment>
<evidence type="ECO:0000256" key="4">
    <source>
        <dbReference type="RuleBase" id="RU003690"/>
    </source>
</evidence>
<accession>A0A1S8TB33</accession>
<dbReference type="InterPro" id="IPR001360">
    <property type="entry name" value="Glyco_hydro_1"/>
</dbReference>
<dbReference type="RefSeq" id="WP_077848622.1">
    <property type="nucleotide sequence ID" value="NZ_LZZM01000192.1"/>
</dbReference>
<dbReference type="PANTHER" id="PTHR10353">
    <property type="entry name" value="GLYCOSYL HYDROLASE"/>
    <property type="match status" value="1"/>
</dbReference>